<name>A0A4D4N5V5_STRAX</name>
<evidence type="ECO:0000256" key="4">
    <source>
        <dbReference type="ARBA" id="ARBA00022989"/>
    </source>
</evidence>
<keyword evidence="4 7" id="KW-1133">Transmembrane helix</keyword>
<dbReference type="GeneID" id="91294947"/>
<dbReference type="EMBL" id="BJHX01000002">
    <property type="protein sequence ID" value="GDY69689.1"/>
    <property type="molecule type" value="Genomic_DNA"/>
</dbReference>
<dbReference type="GO" id="GO:0015171">
    <property type="term" value="F:amino acid transmembrane transporter activity"/>
    <property type="evidence" value="ECO:0007669"/>
    <property type="project" value="TreeGrafter"/>
</dbReference>
<evidence type="ECO:0000313" key="10">
    <source>
        <dbReference type="Proteomes" id="UP000299211"/>
    </source>
</evidence>
<feature type="transmembrane region" description="Helical" evidence="7">
    <location>
        <begin position="9"/>
        <end position="27"/>
    </location>
</feature>
<evidence type="ECO:0000256" key="1">
    <source>
        <dbReference type="ARBA" id="ARBA00004651"/>
    </source>
</evidence>
<evidence type="ECO:0000256" key="3">
    <source>
        <dbReference type="ARBA" id="ARBA00022692"/>
    </source>
</evidence>
<dbReference type="Pfam" id="PF01810">
    <property type="entry name" value="LysE"/>
    <property type="match status" value="1"/>
</dbReference>
<proteinExistence type="predicted"/>
<evidence type="ECO:0000313" key="11">
    <source>
        <dbReference type="Proteomes" id="UP000302139"/>
    </source>
</evidence>
<keyword evidence="3 7" id="KW-0812">Transmembrane</keyword>
<dbReference type="InterPro" id="IPR001123">
    <property type="entry name" value="LeuE-type"/>
</dbReference>
<sequence length="122" mass="12736">MVLGIQSGTLVWGVLTSVGVTALLTASHFAYEALRWGGAAYLVWMGGRLLWTSWRRSAFAGGGNDGGVGDPFEGAPDVFDLGGVDVLAAAQDEVLPARPRDRTCPARLRPGLGGGVLGRPDR</sequence>
<evidence type="ECO:0000256" key="5">
    <source>
        <dbReference type="ARBA" id="ARBA00023136"/>
    </source>
</evidence>
<dbReference type="Proteomes" id="UP000299211">
    <property type="component" value="Unassembled WGS sequence"/>
</dbReference>
<accession>A0A4D4N5V5</accession>
<evidence type="ECO:0000256" key="2">
    <source>
        <dbReference type="ARBA" id="ARBA00022475"/>
    </source>
</evidence>
<comment type="caution">
    <text evidence="9">The sequence shown here is derived from an EMBL/GenBank/DDBJ whole genome shotgun (WGS) entry which is preliminary data.</text>
</comment>
<comment type="subcellular location">
    <subcellularLocation>
        <location evidence="1">Cell membrane</location>
        <topology evidence="1">Multi-pass membrane protein</topology>
    </subcellularLocation>
</comment>
<evidence type="ECO:0000313" key="9">
    <source>
        <dbReference type="EMBL" id="GDY79942.1"/>
    </source>
</evidence>
<keyword evidence="2" id="KW-1003">Cell membrane</keyword>
<evidence type="ECO:0000256" key="7">
    <source>
        <dbReference type="SAM" id="Phobius"/>
    </source>
</evidence>
<protein>
    <submittedName>
        <fullName evidence="9">Uncharacterized protein</fullName>
    </submittedName>
</protein>
<evidence type="ECO:0000256" key="6">
    <source>
        <dbReference type="SAM" id="MobiDB-lite"/>
    </source>
</evidence>
<dbReference type="PANTHER" id="PTHR30086:SF20">
    <property type="entry name" value="ARGININE EXPORTER PROTEIN ARGO-RELATED"/>
    <property type="match status" value="1"/>
</dbReference>
<dbReference type="PANTHER" id="PTHR30086">
    <property type="entry name" value="ARGININE EXPORTER PROTEIN ARGO"/>
    <property type="match status" value="1"/>
</dbReference>
<feature type="region of interest" description="Disordered" evidence="6">
    <location>
        <begin position="98"/>
        <end position="122"/>
    </location>
</feature>
<dbReference type="Proteomes" id="UP000302139">
    <property type="component" value="Unassembled WGS sequence"/>
</dbReference>
<dbReference type="GO" id="GO:0005886">
    <property type="term" value="C:plasma membrane"/>
    <property type="evidence" value="ECO:0007669"/>
    <property type="project" value="UniProtKB-SubCell"/>
</dbReference>
<feature type="compositionally biased region" description="Gly residues" evidence="6">
    <location>
        <begin position="111"/>
        <end position="122"/>
    </location>
</feature>
<evidence type="ECO:0000313" key="8">
    <source>
        <dbReference type="EMBL" id="GDY69689.1"/>
    </source>
</evidence>
<gene>
    <name evidence="8" type="ORF">SAV14893_090820</name>
    <name evidence="9" type="ORF">SAV31267_094270</name>
</gene>
<dbReference type="RefSeq" id="WP_338058979.1">
    <property type="nucleotide sequence ID" value="NZ_JBIUAZ010000041.1"/>
</dbReference>
<reference evidence="9 10" key="1">
    <citation type="submission" date="2019-04" db="EMBL/GenBank/DDBJ databases">
        <title>Draft genome sequences of Streptomyces avermitilis ATCC 31267.</title>
        <authorList>
            <person name="Komaki H."/>
            <person name="Tamura T."/>
            <person name="Hosoyama A."/>
        </authorList>
    </citation>
    <scope>NUCLEOTIDE SEQUENCE [LARGE SCALE GENOMIC DNA]</scope>
    <source>
        <strain evidence="9 10">ATCC 31267</strain>
    </source>
</reference>
<organism evidence="9 10">
    <name type="scientific">Streptomyces avermitilis</name>
    <dbReference type="NCBI Taxonomy" id="33903"/>
    <lineage>
        <taxon>Bacteria</taxon>
        <taxon>Bacillati</taxon>
        <taxon>Actinomycetota</taxon>
        <taxon>Actinomycetes</taxon>
        <taxon>Kitasatosporales</taxon>
        <taxon>Streptomycetaceae</taxon>
        <taxon>Streptomyces</taxon>
    </lineage>
</organism>
<dbReference type="AlphaFoldDB" id="A0A4D4N5V5"/>
<reference evidence="8 11" key="2">
    <citation type="submission" date="2019-04" db="EMBL/GenBank/DDBJ databases">
        <title>Draft genome sequences of Streptomyces avermitilis NBRC 14893.</title>
        <authorList>
            <person name="Komaki H."/>
            <person name="Tamura T."/>
            <person name="Hosoyama A."/>
        </authorList>
    </citation>
    <scope>NUCLEOTIDE SEQUENCE [LARGE SCALE GENOMIC DNA]</scope>
    <source>
        <strain evidence="8 11">NBRC 14893</strain>
    </source>
</reference>
<dbReference type="EMBL" id="BJHY01000002">
    <property type="protein sequence ID" value="GDY79942.1"/>
    <property type="molecule type" value="Genomic_DNA"/>
</dbReference>
<keyword evidence="5 7" id="KW-0472">Membrane</keyword>